<feature type="compositionally biased region" description="Basic and acidic residues" evidence="1">
    <location>
        <begin position="176"/>
        <end position="186"/>
    </location>
</feature>
<reference evidence="2 3" key="1">
    <citation type="submission" date="2020-03" db="EMBL/GenBank/DDBJ databases">
        <title>FDA dAtabase for Regulatory Grade micrObial Sequences (FDA-ARGOS): Supporting development and validation of Infectious Disease Dx tests.</title>
        <authorList>
            <person name="Campos J."/>
            <person name="Goldberg B."/>
            <person name="Tallon L."/>
            <person name="Sadzewicz L."/>
            <person name="Vavikolanu K."/>
            <person name="Mehta A."/>
            <person name="Aluvathingal J."/>
            <person name="Nadendla S."/>
            <person name="Nandy P."/>
            <person name="Geyer C."/>
            <person name="Yan Y."/>
            <person name="Sichtig H."/>
        </authorList>
    </citation>
    <scope>NUCLEOTIDE SEQUENCE [LARGE SCALE GENOMIC DNA]</scope>
    <source>
        <strain evidence="2 3">FDAARGOS_656</strain>
    </source>
</reference>
<evidence type="ECO:0000313" key="3">
    <source>
        <dbReference type="Proteomes" id="UP000536275"/>
    </source>
</evidence>
<accession>A0A8H6BRQ3</accession>
<organism evidence="2 3">
    <name type="scientific">Candida albicans</name>
    <name type="common">Yeast</name>
    <dbReference type="NCBI Taxonomy" id="5476"/>
    <lineage>
        <taxon>Eukaryota</taxon>
        <taxon>Fungi</taxon>
        <taxon>Dikarya</taxon>
        <taxon>Ascomycota</taxon>
        <taxon>Saccharomycotina</taxon>
        <taxon>Pichiomycetes</taxon>
        <taxon>Debaryomycetaceae</taxon>
        <taxon>Candida/Lodderomyces clade</taxon>
        <taxon>Candida</taxon>
    </lineage>
</organism>
<dbReference type="EMBL" id="JABWAD010000061">
    <property type="protein sequence ID" value="KAF6063211.1"/>
    <property type="molecule type" value="Genomic_DNA"/>
</dbReference>
<feature type="region of interest" description="Disordered" evidence="1">
    <location>
        <begin position="334"/>
        <end position="418"/>
    </location>
</feature>
<feature type="compositionally biased region" description="Polar residues" evidence="1">
    <location>
        <begin position="190"/>
        <end position="207"/>
    </location>
</feature>
<sequence length="633" mass="71012">MEDVKAVISDILAKRTVELSSEELGLYGEICQYFDTGFETFVKKLIQTIVVVSDSEKMLNCFENLNITSWNYSIVIFLLLLLKNAPNKHIFQFTINLIEKMMKSNFIATLELLTVQDFEAEIFPLMDQIYTNSLQYSGETLFKIYDYSKYPNFKIELDKRNSCIVNGKIVVNHLQKSQESDDKSSQEQETSVPTDSDNSLDLQVDSNIQKEQDVSESNEYDQSNIPELSADSSTSISDINTVDTVNENIATEISSKSNLPEVEQVCKVNDIIVTDTECAKDESKVQPTEEFESVIQRNEGGLGLTVKLTPVKNRSAIETVSPKQEFIVKIVKKKPEEQVQESSSSAKDDDEISDIETSSVSQGNGNGIIEQPEVSSSRSSNGTLVRKREHPEESLAPSKRSKVCESTNSAEDGLKVTKTQLNANEKSLPLDDEIALENKQGELKMSKVDVDFNGQQGENIQVDSCNFSSINNNSSDPKTFAESIVSTDGEEKSENGEIPPAKELDIECTTSPDLKNSDNSAILETNNDINKKDTEEEKEKMKEEQYSMVQEAPSYFLPLKEFEEIKSKKEIDDDFENSVGYRSNGISKSYSPMDLVDLLSTKSDAELACITSDEKYEMETKLLNLMVRLRNLK</sequence>
<name>A0A8H6BRQ3_CANAX</name>
<feature type="compositionally biased region" description="Polar residues" evidence="1">
    <location>
        <begin position="511"/>
        <end position="528"/>
    </location>
</feature>
<evidence type="ECO:0000256" key="1">
    <source>
        <dbReference type="SAM" id="MobiDB-lite"/>
    </source>
</evidence>
<proteinExistence type="predicted"/>
<evidence type="ECO:0000313" key="2">
    <source>
        <dbReference type="EMBL" id="KAF6063211.1"/>
    </source>
</evidence>
<feature type="region of interest" description="Disordered" evidence="1">
    <location>
        <begin position="176"/>
        <end position="236"/>
    </location>
</feature>
<dbReference type="Proteomes" id="UP000536275">
    <property type="component" value="Unassembled WGS sequence"/>
</dbReference>
<dbReference type="CDD" id="cd14267">
    <property type="entry name" value="Rif1_CTD_C-II_like"/>
    <property type="match status" value="1"/>
</dbReference>
<gene>
    <name evidence="2" type="ORF">FOB64_006213</name>
</gene>
<comment type="caution">
    <text evidence="2">The sequence shown here is derived from an EMBL/GenBank/DDBJ whole genome shotgun (WGS) entry which is preliminary data.</text>
</comment>
<feature type="region of interest" description="Disordered" evidence="1">
    <location>
        <begin position="511"/>
        <end position="539"/>
    </location>
</feature>
<feature type="compositionally biased region" description="Basic and acidic residues" evidence="1">
    <location>
        <begin position="529"/>
        <end position="539"/>
    </location>
</feature>
<feature type="compositionally biased region" description="Polar residues" evidence="1">
    <location>
        <begin position="373"/>
        <end position="383"/>
    </location>
</feature>
<protein>
    <submittedName>
        <fullName evidence="2">Uncharacterized protein</fullName>
    </submittedName>
</protein>
<dbReference type="AlphaFoldDB" id="A0A8H6BRQ3"/>
<feature type="compositionally biased region" description="Polar residues" evidence="1">
    <location>
        <begin position="220"/>
        <end position="236"/>
    </location>
</feature>